<comment type="caution">
    <text evidence="1">The sequence shown here is derived from an EMBL/GenBank/DDBJ whole genome shotgun (WGS) entry which is preliminary data.</text>
</comment>
<protein>
    <submittedName>
        <fullName evidence="1">Uncharacterized protein</fullName>
    </submittedName>
</protein>
<organism evidence="1 2">
    <name type="scientific">Fusobacterium nucleatum subsp. polymorphum</name>
    <name type="common">Fusobacterium polymorphum</name>
    <dbReference type="NCBI Taxonomy" id="76857"/>
    <lineage>
        <taxon>Bacteria</taxon>
        <taxon>Fusobacteriati</taxon>
        <taxon>Fusobacteriota</taxon>
        <taxon>Fusobacteriia</taxon>
        <taxon>Fusobacteriales</taxon>
        <taxon>Fusobacteriaceae</taxon>
        <taxon>Fusobacterium</taxon>
    </lineage>
</organism>
<dbReference type="RefSeq" id="WP_098974479.1">
    <property type="nucleotide sequence ID" value="NZ_CP077115.1"/>
</dbReference>
<dbReference type="AlphaFoldDB" id="A0A2C6BM41"/>
<sequence>MNILSIDLDFLTENLLKKENDFEIIEPLKFNIINNLIKDKKENIVFLKTHGEIVKYINEPCYIYNFDHHHDVFYENEVKNEIKKCLLVNEKINYDFLESCWVYYLYKKELLKEYYCFLNDNSSLHKDILKYGFKFLFNYYNQYNPYKLNLYDIKFDKIFIIESPDYTNKEKIKQTLKLIGLEEDCFEDNRNTY</sequence>
<dbReference type="Proteomes" id="UP000224182">
    <property type="component" value="Unassembled WGS sequence"/>
</dbReference>
<name>A0A2C6BM41_FUSNP</name>
<reference evidence="1 2" key="1">
    <citation type="submission" date="2017-06" db="EMBL/GenBank/DDBJ databases">
        <title>Draft genome sequence of Fusobacterium nucleatum subsp. polymorphum KCOM 1271 (=ChDC F305).</title>
        <authorList>
            <person name="Kook J.-K."/>
            <person name="Park S.-N."/>
            <person name="Lim Y.K."/>
            <person name="Roh H."/>
        </authorList>
    </citation>
    <scope>NUCLEOTIDE SEQUENCE [LARGE SCALE GENOMIC DNA]</scope>
    <source>
        <strain evidence="2">KCOM 1271 (ChDC F305)</strain>
    </source>
</reference>
<accession>A0A2C6BM41</accession>
<dbReference type="EMBL" id="NIRN01000001">
    <property type="protein sequence ID" value="PHI06678.1"/>
    <property type="molecule type" value="Genomic_DNA"/>
</dbReference>
<evidence type="ECO:0000313" key="2">
    <source>
        <dbReference type="Proteomes" id="UP000224182"/>
    </source>
</evidence>
<gene>
    <name evidence="1" type="ORF">CBG54_06320</name>
</gene>
<evidence type="ECO:0000313" key="1">
    <source>
        <dbReference type="EMBL" id="PHI06678.1"/>
    </source>
</evidence>
<proteinExistence type="predicted"/>